<evidence type="ECO:0000313" key="9">
    <source>
        <dbReference type="EMBL" id="CAD8829711.1"/>
    </source>
</evidence>
<dbReference type="InterPro" id="IPR021109">
    <property type="entry name" value="Peptidase_aspartic_dom_sf"/>
</dbReference>
<proteinExistence type="inferred from homology"/>
<comment type="similarity">
    <text evidence="1 7">Belongs to the peptidase A1 family.</text>
</comment>
<evidence type="ECO:0000259" key="8">
    <source>
        <dbReference type="PROSITE" id="PS51767"/>
    </source>
</evidence>
<keyword evidence="3 7" id="KW-0064">Aspartyl protease</keyword>
<evidence type="ECO:0000256" key="4">
    <source>
        <dbReference type="ARBA" id="ARBA00022801"/>
    </source>
</evidence>
<feature type="disulfide bond" evidence="6">
    <location>
        <begin position="293"/>
        <end position="324"/>
    </location>
</feature>
<evidence type="ECO:0000256" key="3">
    <source>
        <dbReference type="ARBA" id="ARBA00022750"/>
    </source>
</evidence>
<dbReference type="SUPFAM" id="SSF50630">
    <property type="entry name" value="Acid proteases"/>
    <property type="match status" value="1"/>
</dbReference>
<evidence type="ECO:0000256" key="5">
    <source>
        <dbReference type="PIRSR" id="PIRSR601461-1"/>
    </source>
</evidence>
<feature type="active site" evidence="5">
    <location>
        <position position="79"/>
    </location>
</feature>
<gene>
    <name evidence="9" type="ORF">NSCI0253_LOCUS4057</name>
</gene>
<dbReference type="FunFam" id="2.40.70.10:FF:000115">
    <property type="entry name" value="Lysosomal aspartic protease"/>
    <property type="match status" value="1"/>
</dbReference>
<protein>
    <recommendedName>
        <fullName evidence="8">Peptidase A1 domain-containing protein</fullName>
    </recommendedName>
</protein>
<organism evidence="9">
    <name type="scientific">Noctiluca scintillans</name>
    <name type="common">Sea sparkle</name>
    <name type="synonym">Red tide dinoflagellate</name>
    <dbReference type="NCBI Taxonomy" id="2966"/>
    <lineage>
        <taxon>Eukaryota</taxon>
        <taxon>Sar</taxon>
        <taxon>Alveolata</taxon>
        <taxon>Dinophyceae</taxon>
        <taxon>Noctilucales</taxon>
        <taxon>Noctilucaceae</taxon>
        <taxon>Noctiluca</taxon>
    </lineage>
</organism>
<name>A0A7S0ZQW6_NOCSC</name>
<dbReference type="GO" id="GO:0016485">
    <property type="term" value="P:protein processing"/>
    <property type="evidence" value="ECO:0007669"/>
    <property type="project" value="UniProtKB-ARBA"/>
</dbReference>
<dbReference type="PROSITE" id="PS51767">
    <property type="entry name" value="PEPTIDASE_A1"/>
    <property type="match status" value="1"/>
</dbReference>
<dbReference type="InterPro" id="IPR033121">
    <property type="entry name" value="PEPTIDASE_A1"/>
</dbReference>
<dbReference type="PRINTS" id="PR00792">
    <property type="entry name" value="PEPSIN"/>
</dbReference>
<dbReference type="PROSITE" id="PS00141">
    <property type="entry name" value="ASP_PROTEASE"/>
    <property type="match status" value="1"/>
</dbReference>
<accession>A0A7S0ZQW6</accession>
<reference evidence="9" key="1">
    <citation type="submission" date="2021-01" db="EMBL/GenBank/DDBJ databases">
        <authorList>
            <person name="Corre E."/>
            <person name="Pelletier E."/>
            <person name="Niang G."/>
            <person name="Scheremetjew M."/>
            <person name="Finn R."/>
            <person name="Kale V."/>
            <person name="Holt S."/>
            <person name="Cochrane G."/>
            <person name="Meng A."/>
            <person name="Brown T."/>
            <person name="Cohen L."/>
        </authorList>
    </citation>
    <scope>NUCLEOTIDE SEQUENCE</scope>
</reference>
<evidence type="ECO:0000256" key="7">
    <source>
        <dbReference type="RuleBase" id="RU000454"/>
    </source>
</evidence>
<dbReference type="PANTHER" id="PTHR47966">
    <property type="entry name" value="BETA-SITE APP-CLEAVING ENZYME, ISOFORM A-RELATED"/>
    <property type="match status" value="1"/>
</dbReference>
<dbReference type="InterPro" id="IPR001461">
    <property type="entry name" value="Aspartic_peptidase_A1"/>
</dbReference>
<dbReference type="AlphaFoldDB" id="A0A7S0ZQW6"/>
<dbReference type="EMBL" id="HBFQ01005717">
    <property type="protein sequence ID" value="CAD8829711.1"/>
    <property type="molecule type" value="Transcribed_RNA"/>
</dbReference>
<dbReference type="GO" id="GO:0004190">
    <property type="term" value="F:aspartic-type endopeptidase activity"/>
    <property type="evidence" value="ECO:0007669"/>
    <property type="project" value="UniProtKB-KW"/>
</dbReference>
<dbReference type="PANTHER" id="PTHR47966:SF51">
    <property type="entry name" value="BETA-SITE APP-CLEAVING ENZYME, ISOFORM A-RELATED"/>
    <property type="match status" value="1"/>
</dbReference>
<dbReference type="Pfam" id="PF00026">
    <property type="entry name" value="Asp"/>
    <property type="match status" value="1"/>
</dbReference>
<evidence type="ECO:0000256" key="1">
    <source>
        <dbReference type="ARBA" id="ARBA00007447"/>
    </source>
</evidence>
<dbReference type="InterPro" id="IPR001969">
    <property type="entry name" value="Aspartic_peptidase_AS"/>
</dbReference>
<keyword evidence="4 7" id="KW-0378">Hydrolase</keyword>
<evidence type="ECO:0000256" key="2">
    <source>
        <dbReference type="ARBA" id="ARBA00022670"/>
    </source>
</evidence>
<feature type="domain" description="Peptidase A1" evidence="8">
    <location>
        <begin position="61"/>
        <end position="365"/>
    </location>
</feature>
<keyword evidence="6" id="KW-1015">Disulfide bond</keyword>
<dbReference type="Gene3D" id="2.40.70.10">
    <property type="entry name" value="Acid Proteases"/>
    <property type="match status" value="2"/>
</dbReference>
<sequence length="376" mass="39605">MKVLFATLAVSVTAHSVKLVKPQLTFDELVKALGGQRALLGAKYGASSEPVVIHDYQNAQYYGSLTVGTPGEEINVIYDTGSSNLWVPNSDCCGWFSSHNFYHESKSSTYAANGSTFKIEYGSGPVSGFYSQDSVNIGGVSITDYTFAEVTDVSGLGVSYSLGKFDGICGMAWGSISVDGVRTPVEGLVDAGAEPVFAFYLGNQVDGELTIGGVNSAHYTGDFAYTNLESTSYWQVNLDGLKLNGAAVGTTPYAIVDSGTSLLAGPTTDVKSIAASLSLSTTILSSKEYTVDCSATYNVVYTVGGADYELTEKDLVISNSGGTCLFGMTAIDVPAPRGPLWILGDVFMRKYYVKFDAGQKRLGFALSAAASSDVVV</sequence>
<evidence type="ECO:0000256" key="6">
    <source>
        <dbReference type="PIRSR" id="PIRSR601461-2"/>
    </source>
</evidence>
<feature type="active site" evidence="5">
    <location>
        <position position="257"/>
    </location>
</feature>
<keyword evidence="2 7" id="KW-0645">Protease</keyword>